<dbReference type="InterPro" id="IPR001482">
    <property type="entry name" value="T2SS/T4SS_dom"/>
</dbReference>
<dbReference type="PANTHER" id="PTHR30258:SF2">
    <property type="entry name" value="COMG OPERON PROTEIN 1"/>
    <property type="match status" value="1"/>
</dbReference>
<dbReference type="InterPro" id="IPR027417">
    <property type="entry name" value="P-loop_NTPase"/>
</dbReference>
<evidence type="ECO:0000256" key="2">
    <source>
        <dbReference type="ARBA" id="ARBA00022741"/>
    </source>
</evidence>
<name>A0ABW4BJE2_9LACO</name>
<evidence type="ECO:0000256" key="1">
    <source>
        <dbReference type="ARBA" id="ARBA00006611"/>
    </source>
</evidence>
<keyword evidence="6" id="KW-1185">Reference proteome</keyword>
<reference evidence="6" key="1">
    <citation type="journal article" date="2019" name="Int. J. Syst. Evol. Microbiol.">
        <title>The Global Catalogue of Microorganisms (GCM) 10K type strain sequencing project: providing services to taxonomists for standard genome sequencing and annotation.</title>
        <authorList>
            <consortium name="The Broad Institute Genomics Platform"/>
            <consortium name="The Broad Institute Genome Sequencing Center for Infectious Disease"/>
            <person name="Wu L."/>
            <person name="Ma J."/>
        </authorList>
    </citation>
    <scope>NUCLEOTIDE SEQUENCE [LARGE SCALE GENOMIC DNA]</scope>
    <source>
        <strain evidence="6">CCM 9110</strain>
    </source>
</reference>
<evidence type="ECO:0000313" key="5">
    <source>
        <dbReference type="EMBL" id="MFD1399638.1"/>
    </source>
</evidence>
<protein>
    <submittedName>
        <fullName evidence="5">ATPase, T2SS/T4P/T4SS family</fullName>
    </submittedName>
</protein>
<dbReference type="Proteomes" id="UP001597199">
    <property type="component" value="Unassembled WGS sequence"/>
</dbReference>
<dbReference type="Gene3D" id="3.40.50.300">
    <property type="entry name" value="P-loop containing nucleotide triphosphate hydrolases"/>
    <property type="match status" value="1"/>
</dbReference>
<dbReference type="RefSeq" id="WP_204119352.1">
    <property type="nucleotide sequence ID" value="NZ_BOLV01000014.1"/>
</dbReference>
<dbReference type="SMART" id="SM00382">
    <property type="entry name" value="AAA"/>
    <property type="match status" value="1"/>
</dbReference>
<evidence type="ECO:0000313" key="6">
    <source>
        <dbReference type="Proteomes" id="UP001597199"/>
    </source>
</evidence>
<comment type="similarity">
    <text evidence="1">Belongs to the GSP E family.</text>
</comment>
<feature type="domain" description="Bacterial type II secretion system protein E" evidence="4">
    <location>
        <begin position="193"/>
        <end position="207"/>
    </location>
</feature>
<dbReference type="Pfam" id="PF00437">
    <property type="entry name" value="T2SSE"/>
    <property type="match status" value="1"/>
</dbReference>
<sequence>MDEALLEIFRQAKAQQASDVYLLPKPDGLAVMLRVPSGPTLLTMVAAAQGRNWINALKYDAGMNVSETRRVQLGAVTVASLQLTLRLSTVADFQAQETLVARLIYGVPPLDAWSRPVVTQLLAALQHTGMLVLCGPTGSGKTTLLYQIATELAATQMVMTIEDPVEIWQPTFLQLQVNPEAQMSYAALLKAALRHRPDVLVIGEIRDLETATIACEAAISGHTVLTTVHADRADLVRLRLQSLGVAPQLVEAAVQVAAAVRLAFTPVVHPEVTLAVRQEG</sequence>
<dbReference type="PANTHER" id="PTHR30258">
    <property type="entry name" value="TYPE II SECRETION SYSTEM PROTEIN GSPE-RELATED"/>
    <property type="match status" value="1"/>
</dbReference>
<keyword evidence="2" id="KW-0547">Nucleotide-binding</keyword>
<dbReference type="SUPFAM" id="SSF52540">
    <property type="entry name" value="P-loop containing nucleoside triphosphate hydrolases"/>
    <property type="match status" value="1"/>
</dbReference>
<dbReference type="Gene3D" id="3.30.450.90">
    <property type="match status" value="1"/>
</dbReference>
<dbReference type="EMBL" id="JBHTOA010000035">
    <property type="protein sequence ID" value="MFD1399638.1"/>
    <property type="molecule type" value="Genomic_DNA"/>
</dbReference>
<organism evidence="5 6">
    <name type="scientific">Lacticaseibacillus suilingensis</name>
    <dbReference type="NCBI Taxonomy" id="2799577"/>
    <lineage>
        <taxon>Bacteria</taxon>
        <taxon>Bacillati</taxon>
        <taxon>Bacillota</taxon>
        <taxon>Bacilli</taxon>
        <taxon>Lactobacillales</taxon>
        <taxon>Lactobacillaceae</taxon>
        <taxon>Lacticaseibacillus</taxon>
    </lineage>
</organism>
<evidence type="ECO:0000256" key="3">
    <source>
        <dbReference type="ARBA" id="ARBA00022840"/>
    </source>
</evidence>
<proteinExistence type="inferred from homology"/>
<gene>
    <name evidence="5" type="ORF">ACFQ41_10000</name>
</gene>
<comment type="caution">
    <text evidence="5">The sequence shown here is derived from an EMBL/GenBank/DDBJ whole genome shotgun (WGS) entry which is preliminary data.</text>
</comment>
<dbReference type="PROSITE" id="PS00662">
    <property type="entry name" value="T2SP_E"/>
    <property type="match status" value="1"/>
</dbReference>
<evidence type="ECO:0000259" key="4">
    <source>
        <dbReference type="PROSITE" id="PS00662"/>
    </source>
</evidence>
<keyword evidence="3" id="KW-0067">ATP-binding</keyword>
<accession>A0ABW4BJE2</accession>
<dbReference type="InterPro" id="IPR003593">
    <property type="entry name" value="AAA+_ATPase"/>
</dbReference>